<dbReference type="EMBL" id="JACSGR010000001">
    <property type="protein sequence ID" value="MBH5328235.1"/>
    <property type="molecule type" value="Genomic_DNA"/>
</dbReference>
<comment type="caution">
    <text evidence="1">The sequence shown here is derived from an EMBL/GenBank/DDBJ whole genome shotgun (WGS) entry which is preliminary data.</text>
</comment>
<dbReference type="RefSeq" id="WP_197902163.1">
    <property type="nucleotide sequence ID" value="NZ_JACSGR010000001.1"/>
</dbReference>
<accession>A0ABS0N7G8</accession>
<dbReference type="Proteomes" id="UP000768471">
    <property type="component" value="Unassembled WGS sequence"/>
</dbReference>
<dbReference type="Gene3D" id="3.80.10.10">
    <property type="entry name" value="Ribonuclease Inhibitor"/>
    <property type="match status" value="1"/>
</dbReference>
<keyword evidence="2" id="KW-1185">Reference proteome</keyword>
<dbReference type="SUPFAM" id="SSF52058">
    <property type="entry name" value="L domain-like"/>
    <property type="match status" value="1"/>
</dbReference>
<gene>
    <name evidence="1" type="ORF">H9Q10_00920</name>
</gene>
<evidence type="ECO:0000313" key="2">
    <source>
        <dbReference type="Proteomes" id="UP000768471"/>
    </source>
</evidence>
<organism evidence="1 2">
    <name type="scientific">Eikenella glucosivorans</name>
    <dbReference type="NCBI Taxonomy" id="2766967"/>
    <lineage>
        <taxon>Bacteria</taxon>
        <taxon>Pseudomonadati</taxon>
        <taxon>Pseudomonadota</taxon>
        <taxon>Betaproteobacteria</taxon>
        <taxon>Neisseriales</taxon>
        <taxon>Neisseriaceae</taxon>
        <taxon>Eikenella</taxon>
    </lineage>
</organism>
<dbReference type="InterPro" id="IPR032675">
    <property type="entry name" value="LRR_dom_sf"/>
</dbReference>
<reference evidence="1 2" key="1">
    <citation type="submission" date="2020-09" db="EMBL/GenBank/DDBJ databases">
        <title>Eikenella S3660 sp. nov., isolated from a throat swab.</title>
        <authorList>
            <person name="Buhl M."/>
        </authorList>
    </citation>
    <scope>NUCLEOTIDE SEQUENCE [LARGE SCALE GENOMIC DNA]</scope>
    <source>
        <strain evidence="1 2">S3360</strain>
    </source>
</reference>
<evidence type="ECO:0000313" key="1">
    <source>
        <dbReference type="EMBL" id="MBH5328235.1"/>
    </source>
</evidence>
<sequence>MLLLNQSPINETELLTATELDIRNIAAKDWPTVLRATQVRHLRLYHITAPELPDFSPLHSLRHLSLDWAGKITDLSPLFQLNDLQTLEIINFPKLRNLDGIGSMSSLTTLHLSGNHGSCTPPLRLDSIAPVAELPNLTDFSLANAKLADDDITILAQCRGLHRLHLSNQFEKQQFAYLAKHLNSQLDTPIAALWESSLHCQRCGLALYMVIGRRGRFLCRRCDAKHVAKAEAVFANMMASV</sequence>
<name>A0ABS0N7G8_9NEIS</name>
<proteinExistence type="predicted"/>
<protein>
    <submittedName>
        <fullName evidence="1">Leucine-rich repeat domain-containing protein</fullName>
    </submittedName>
</protein>